<dbReference type="EMBL" id="LT906446">
    <property type="protein sequence ID" value="SNU99344.1"/>
    <property type="molecule type" value="Genomic_DNA"/>
</dbReference>
<protein>
    <submittedName>
        <fullName evidence="2">Uncharacterized protein</fullName>
    </submittedName>
</protein>
<feature type="transmembrane region" description="Helical" evidence="1">
    <location>
        <begin position="274"/>
        <end position="290"/>
    </location>
</feature>
<feature type="transmembrane region" description="Helical" evidence="1">
    <location>
        <begin position="252"/>
        <end position="268"/>
    </location>
</feature>
<organism evidence="2 3">
    <name type="scientific">Megamonas hypermegale</name>
    <dbReference type="NCBI Taxonomy" id="158847"/>
    <lineage>
        <taxon>Bacteria</taxon>
        <taxon>Bacillati</taxon>
        <taxon>Bacillota</taxon>
        <taxon>Negativicutes</taxon>
        <taxon>Selenomonadales</taxon>
        <taxon>Selenomonadaceae</taxon>
        <taxon>Megamonas</taxon>
    </lineage>
</organism>
<feature type="transmembrane region" description="Helical" evidence="1">
    <location>
        <begin position="31"/>
        <end position="56"/>
    </location>
</feature>
<name>A0A239TR74_9FIRM</name>
<evidence type="ECO:0000313" key="2">
    <source>
        <dbReference type="EMBL" id="SNU99344.1"/>
    </source>
</evidence>
<feature type="transmembrane region" description="Helical" evidence="1">
    <location>
        <begin position="212"/>
        <end position="232"/>
    </location>
</feature>
<feature type="transmembrane region" description="Helical" evidence="1">
    <location>
        <begin position="185"/>
        <end position="206"/>
    </location>
</feature>
<dbReference type="AlphaFoldDB" id="A0A239TR74"/>
<keyword evidence="1" id="KW-1133">Transmembrane helix</keyword>
<reference evidence="2 3" key="1">
    <citation type="submission" date="2017-06" db="EMBL/GenBank/DDBJ databases">
        <authorList>
            <consortium name="Pathogen Informatics"/>
        </authorList>
    </citation>
    <scope>NUCLEOTIDE SEQUENCE [LARGE SCALE GENOMIC DNA]</scope>
    <source>
        <strain evidence="2 3">NCTC10570</strain>
    </source>
</reference>
<gene>
    <name evidence="2" type="ORF">SAMEA4364220_01091</name>
</gene>
<dbReference type="Proteomes" id="UP000215383">
    <property type="component" value="Chromosome 1"/>
</dbReference>
<evidence type="ECO:0000256" key="1">
    <source>
        <dbReference type="SAM" id="Phobius"/>
    </source>
</evidence>
<keyword evidence="1" id="KW-0812">Transmembrane</keyword>
<evidence type="ECO:0000313" key="3">
    <source>
        <dbReference type="Proteomes" id="UP000215383"/>
    </source>
</evidence>
<sequence length="318" mass="37998">MRKKSLLDKVKFYLRIRWRAFKRRPLIFLRYMFNILFFRFLGIIICLFLTVIPLPLNHLVQNMFNLNLSFNSFREIVSSVQKIALNFNHLMPSPNDILRVINTVLTNINPYNLINIIRDIPTDLRQFILRFLDYLRERFKDLRLFIKSLWPPKNIWFKFKIFIKTHALILRRIKKNIFMMIGSLILVKLLFLMIIPFLGIGAIYFLDVNISLIIIAILSLISSQLGSLIGRLIDNALVKLYDRLERRQTTRTMSKFMSLLLICIAEVYRNIRFLFLVTNVLICQSINLYIQKIKKAKITLFVIYIYYKSYLKDKSLKK</sequence>
<proteinExistence type="predicted"/>
<dbReference type="RefSeq" id="WP_157738449.1">
    <property type="nucleotide sequence ID" value="NZ_LT906446.1"/>
</dbReference>
<dbReference type="GeneID" id="78507099"/>
<keyword evidence="1" id="KW-0472">Membrane</keyword>
<accession>A0A239TR74</accession>
<keyword evidence="3" id="KW-1185">Reference proteome</keyword>